<evidence type="ECO:0000256" key="1">
    <source>
        <dbReference type="ARBA" id="ARBA00006180"/>
    </source>
</evidence>
<comment type="similarity">
    <text evidence="1">Belongs to the SAPS family.</text>
</comment>
<keyword evidence="4" id="KW-1185">Reference proteome</keyword>
<evidence type="ECO:0008006" key="5">
    <source>
        <dbReference type="Google" id="ProtNLM"/>
    </source>
</evidence>
<evidence type="ECO:0000313" key="3">
    <source>
        <dbReference type="EMBL" id="MFH4977895.1"/>
    </source>
</evidence>
<reference evidence="3 4" key="1">
    <citation type="submission" date="2024-08" db="EMBL/GenBank/DDBJ databases">
        <title>Gnathostoma spinigerum genome.</title>
        <authorList>
            <person name="Gonzalez-Bertolin B."/>
            <person name="Monzon S."/>
            <person name="Zaballos A."/>
            <person name="Jimenez P."/>
            <person name="Dekumyoy P."/>
            <person name="Varona S."/>
            <person name="Cuesta I."/>
            <person name="Sumanam S."/>
            <person name="Adisakwattana P."/>
            <person name="Gasser R.B."/>
            <person name="Hernandez-Gonzalez A."/>
            <person name="Young N.D."/>
            <person name="Perteguer M.J."/>
        </authorList>
    </citation>
    <scope>NUCLEOTIDE SEQUENCE [LARGE SCALE GENOMIC DNA]</scope>
    <source>
        <strain evidence="3">AL3</strain>
        <tissue evidence="3">Liver</tissue>
    </source>
</reference>
<evidence type="ECO:0000313" key="4">
    <source>
        <dbReference type="Proteomes" id="UP001608902"/>
    </source>
</evidence>
<dbReference type="PANTHER" id="PTHR12634">
    <property type="entry name" value="SIT4 YEAST -ASSOCIATING PROTEIN-RELATED"/>
    <property type="match status" value="1"/>
</dbReference>
<dbReference type="Proteomes" id="UP001608902">
    <property type="component" value="Unassembled WGS sequence"/>
</dbReference>
<organism evidence="3 4">
    <name type="scientific">Gnathostoma spinigerum</name>
    <dbReference type="NCBI Taxonomy" id="75299"/>
    <lineage>
        <taxon>Eukaryota</taxon>
        <taxon>Metazoa</taxon>
        <taxon>Ecdysozoa</taxon>
        <taxon>Nematoda</taxon>
        <taxon>Chromadorea</taxon>
        <taxon>Rhabditida</taxon>
        <taxon>Spirurina</taxon>
        <taxon>Gnathostomatomorpha</taxon>
        <taxon>Gnathostomatoidea</taxon>
        <taxon>Gnathostomatidae</taxon>
        <taxon>Gnathostoma</taxon>
    </lineage>
</organism>
<protein>
    <recommendedName>
        <fullName evidence="5">Serine/threonine-protein phosphatase 6 regulatory subunit 3</fullName>
    </recommendedName>
</protein>
<comment type="caution">
    <text evidence="3">The sequence shown here is derived from an EMBL/GenBank/DDBJ whole genome shotgun (WGS) entry which is preliminary data.</text>
</comment>
<dbReference type="AlphaFoldDB" id="A0ABD6ENP4"/>
<dbReference type="Pfam" id="PF04499">
    <property type="entry name" value="SAPS"/>
    <property type="match status" value="1"/>
</dbReference>
<name>A0ABD6ENP4_9BILA</name>
<evidence type="ECO:0000256" key="2">
    <source>
        <dbReference type="ARBA" id="ARBA00023306"/>
    </source>
</evidence>
<sequence length="789" mass="88789">MFWQTDLAVNTSSLDRLLDDKDVSFEEVVNNEFTIQELRNENEKLIAFLSCPSHAEALVRGALKPEIDQAVADKEKYRFAHLCTEILSLNNEALSNAVVENESSYEYLLSFLKQDDLNHLLVSFYMKIISQLLGRCTSKLLSNLKKSNFLDLCLNNMKYCGVAELLYRFVNIPCETEQQNLVKQWFVESDIVGEMIKRMVPEEDFEVHNNIGYFWGESVRVLRDVQHASEGKFIDIFLDSLQREQNIGQLVEKMSLEDKAHRCSSIISNVVAILISLLGTNYIPTCPARQLGLEDRTDQVQWGGGVPRSDLSDAAIWRLDPGRAVERIIARSAAGVVNVIIESLKEKDENCDWYSLMQLLMEILNTNNTETHRIIQSSLSGYCENPFRCLFESVNLKPALSIFQHFLTRTILYILYTNAGEPSPLIPFLIKDIGLLKLIRNGFQAVQNQTTLLPLHRKCLRGFYLNLASLVADAIIASSNGKLLDRLIKESDENEEWKVFLDDEVRPYQSNNRADEVNDSVPISRETTEPNQYADGIHFGVTTEQLTLKHDEIERILHKSHAVEPSPCVSSDGIEVLDSLKKSGSFHEEDIVDHGDEEIQGDEESFLKLCSIRSSRSPLSADVPGEFNAWPGESDSETETMKVTDSFNAMCFDASTTTEKTLLDDKAWPGETDSKTTHSEVSDSSPSLFPVSWNEFLSSPKASVVFEETSSESRTSYGFSTVVTHDSKKSFTTENDWEACFEASTNRCHTVSSLDSVWPSSSPPPPVDPVANAIAMSKKTQMLRGPKAE</sequence>
<proteinExistence type="inferred from homology"/>
<dbReference type="PANTHER" id="PTHR12634:SF8">
    <property type="entry name" value="FIERY MOUNTAIN, ISOFORM D"/>
    <property type="match status" value="1"/>
</dbReference>
<dbReference type="InterPro" id="IPR007587">
    <property type="entry name" value="SAPS"/>
</dbReference>
<keyword evidence="2" id="KW-0131">Cell cycle</keyword>
<dbReference type="EMBL" id="JBGFUD010002699">
    <property type="protein sequence ID" value="MFH4977895.1"/>
    <property type="molecule type" value="Genomic_DNA"/>
</dbReference>
<gene>
    <name evidence="3" type="ORF">AB6A40_004604</name>
</gene>
<accession>A0ABD6ENP4</accession>